<evidence type="ECO:0000313" key="2">
    <source>
        <dbReference type="EMBL" id="KAL0103295.1"/>
    </source>
</evidence>
<dbReference type="EMBL" id="JADYXP020000021">
    <property type="protein sequence ID" value="KAL0103295.1"/>
    <property type="molecule type" value="Genomic_DNA"/>
</dbReference>
<dbReference type="AlphaFoldDB" id="A0AAW2EK42"/>
<sequence length="252" mass="28875">MPFSSGNSLHLSLFASTSCRRSFCPLSSVNALTNFGISALISASNNQKRPPGKRGSVTFFRTGITRSFPVRPRNLRNSIQLAGCCVRDLARSEGCAKRARGGKKREIFESASYANIYFVFISLTLKTTRTMIAELTGRNPDVIIRIMLTGSIKIMTRQGALHFSKRQRLLNRYVNPTLKAPEFAYNGYRDCLYQIMEYVPFFFFTILYAVFHYCNIFFPFEKVLGVLKYILINTYQIKIKIQPKKVLDKYIY</sequence>
<evidence type="ECO:0000256" key="1">
    <source>
        <dbReference type="SAM" id="Phobius"/>
    </source>
</evidence>
<name>A0AAW2EK42_9HYME</name>
<dbReference type="Proteomes" id="UP001430953">
    <property type="component" value="Unassembled WGS sequence"/>
</dbReference>
<keyword evidence="1" id="KW-0812">Transmembrane</keyword>
<keyword evidence="1" id="KW-0472">Membrane</keyword>
<feature type="transmembrane region" description="Helical" evidence="1">
    <location>
        <begin position="198"/>
        <end position="218"/>
    </location>
</feature>
<accession>A0AAW2EK42</accession>
<organism evidence="2 3">
    <name type="scientific">Cardiocondyla obscurior</name>
    <dbReference type="NCBI Taxonomy" id="286306"/>
    <lineage>
        <taxon>Eukaryota</taxon>
        <taxon>Metazoa</taxon>
        <taxon>Ecdysozoa</taxon>
        <taxon>Arthropoda</taxon>
        <taxon>Hexapoda</taxon>
        <taxon>Insecta</taxon>
        <taxon>Pterygota</taxon>
        <taxon>Neoptera</taxon>
        <taxon>Endopterygota</taxon>
        <taxon>Hymenoptera</taxon>
        <taxon>Apocrita</taxon>
        <taxon>Aculeata</taxon>
        <taxon>Formicoidea</taxon>
        <taxon>Formicidae</taxon>
        <taxon>Myrmicinae</taxon>
        <taxon>Cardiocondyla</taxon>
    </lineage>
</organism>
<gene>
    <name evidence="2" type="ORF">PUN28_017524</name>
</gene>
<reference evidence="2 3" key="1">
    <citation type="submission" date="2023-03" db="EMBL/GenBank/DDBJ databases">
        <title>High recombination rates correlate with genetic variation in Cardiocondyla obscurior ants.</title>
        <authorList>
            <person name="Errbii M."/>
        </authorList>
    </citation>
    <scope>NUCLEOTIDE SEQUENCE [LARGE SCALE GENOMIC DNA]</scope>
    <source>
        <strain evidence="2">Alpha-2009</strain>
        <tissue evidence="2">Whole body</tissue>
    </source>
</reference>
<keyword evidence="3" id="KW-1185">Reference proteome</keyword>
<protein>
    <submittedName>
        <fullName evidence="2">Uncharacterized protein</fullName>
    </submittedName>
</protein>
<proteinExistence type="predicted"/>
<keyword evidence="1" id="KW-1133">Transmembrane helix</keyword>
<comment type="caution">
    <text evidence="2">The sequence shown here is derived from an EMBL/GenBank/DDBJ whole genome shotgun (WGS) entry which is preliminary data.</text>
</comment>
<evidence type="ECO:0000313" key="3">
    <source>
        <dbReference type="Proteomes" id="UP001430953"/>
    </source>
</evidence>